<proteinExistence type="predicted"/>
<feature type="non-terminal residue" evidence="1">
    <location>
        <position position="1"/>
    </location>
</feature>
<protein>
    <submittedName>
        <fullName evidence="1">Uncharacterized protein</fullName>
    </submittedName>
</protein>
<dbReference type="Proteomes" id="UP000738325">
    <property type="component" value="Unassembled WGS sequence"/>
</dbReference>
<name>A0A9P6ULI6_9FUNG</name>
<organism evidence="1 2">
    <name type="scientific">Dissophora globulifera</name>
    <dbReference type="NCBI Taxonomy" id="979702"/>
    <lineage>
        <taxon>Eukaryota</taxon>
        <taxon>Fungi</taxon>
        <taxon>Fungi incertae sedis</taxon>
        <taxon>Mucoromycota</taxon>
        <taxon>Mortierellomycotina</taxon>
        <taxon>Mortierellomycetes</taxon>
        <taxon>Mortierellales</taxon>
        <taxon>Mortierellaceae</taxon>
        <taxon>Dissophora</taxon>
    </lineage>
</organism>
<comment type="caution">
    <text evidence="1">The sequence shown here is derived from an EMBL/GenBank/DDBJ whole genome shotgun (WGS) entry which is preliminary data.</text>
</comment>
<accession>A0A9P6ULI6</accession>
<gene>
    <name evidence="1" type="ORF">BGZ99_000594</name>
</gene>
<reference evidence="1" key="1">
    <citation type="journal article" date="2020" name="Fungal Divers.">
        <title>Resolving the Mortierellaceae phylogeny through synthesis of multi-gene phylogenetics and phylogenomics.</title>
        <authorList>
            <person name="Vandepol N."/>
            <person name="Liber J."/>
            <person name="Desiro A."/>
            <person name="Na H."/>
            <person name="Kennedy M."/>
            <person name="Barry K."/>
            <person name="Grigoriev I.V."/>
            <person name="Miller A.N."/>
            <person name="O'Donnell K."/>
            <person name="Stajich J.E."/>
            <person name="Bonito G."/>
        </authorList>
    </citation>
    <scope>NUCLEOTIDE SEQUENCE</scope>
    <source>
        <strain evidence="1">REB-010B</strain>
    </source>
</reference>
<dbReference type="AlphaFoldDB" id="A0A9P6ULI6"/>
<evidence type="ECO:0000313" key="2">
    <source>
        <dbReference type="Proteomes" id="UP000738325"/>
    </source>
</evidence>
<evidence type="ECO:0000313" key="1">
    <source>
        <dbReference type="EMBL" id="KAG0310204.1"/>
    </source>
</evidence>
<keyword evidence="2" id="KW-1185">Reference proteome</keyword>
<sequence>MHSDWPVDLLAEEDFDMDAVESSIRRALFRIALKNLRQFHELKKADGFDHVQV</sequence>
<dbReference type="EMBL" id="JAAAIP010001116">
    <property type="protein sequence ID" value="KAG0310204.1"/>
    <property type="molecule type" value="Genomic_DNA"/>
</dbReference>